<dbReference type="CDD" id="cd00565">
    <property type="entry name" value="Ubl_ThiS"/>
    <property type="match status" value="1"/>
</dbReference>
<dbReference type="Proteomes" id="UP001304461">
    <property type="component" value="Unassembled WGS sequence"/>
</dbReference>
<dbReference type="InterPro" id="IPR010035">
    <property type="entry name" value="Thi_S"/>
</dbReference>
<dbReference type="NCBIfam" id="TIGR01683">
    <property type="entry name" value="thiS"/>
    <property type="match status" value="1"/>
</dbReference>
<proteinExistence type="predicted"/>
<dbReference type="InterPro" id="IPR012675">
    <property type="entry name" value="Beta-grasp_dom_sf"/>
</dbReference>
<keyword evidence="2" id="KW-1185">Reference proteome</keyword>
<dbReference type="Pfam" id="PF02597">
    <property type="entry name" value="ThiS"/>
    <property type="match status" value="1"/>
</dbReference>
<evidence type="ECO:0000313" key="2">
    <source>
        <dbReference type="Proteomes" id="UP001304461"/>
    </source>
</evidence>
<dbReference type="PANTHER" id="PTHR34472">
    <property type="entry name" value="SULFUR CARRIER PROTEIN THIS"/>
    <property type="match status" value="1"/>
</dbReference>
<dbReference type="Gene3D" id="3.10.20.30">
    <property type="match status" value="1"/>
</dbReference>
<comment type="caution">
    <text evidence="1">The sequence shown here is derived from an EMBL/GenBank/DDBJ whole genome shotgun (WGS) entry which is preliminary data.</text>
</comment>
<dbReference type="SUPFAM" id="SSF54285">
    <property type="entry name" value="MoaD/ThiS"/>
    <property type="match status" value="1"/>
</dbReference>
<accession>A0ABU5RV08</accession>
<dbReference type="RefSeq" id="WP_323305615.1">
    <property type="nucleotide sequence ID" value="NZ_JAYGHX010000005.1"/>
</dbReference>
<dbReference type="InterPro" id="IPR016155">
    <property type="entry name" value="Mopterin_synth/thiamin_S_b"/>
</dbReference>
<reference evidence="1 2" key="1">
    <citation type="submission" date="2023-12" db="EMBL/GenBank/DDBJ databases">
        <title>Baltic Sea Cyanobacteria.</title>
        <authorList>
            <person name="Delbaje E."/>
            <person name="Fewer D.P."/>
            <person name="Shishido T.K."/>
        </authorList>
    </citation>
    <scope>NUCLEOTIDE SEQUENCE [LARGE SCALE GENOMIC DNA]</scope>
    <source>
        <strain evidence="1 2">UHCC 0139</strain>
    </source>
</reference>
<name>A0ABU5RV08_9CYAN</name>
<dbReference type="EMBL" id="JAYGHX010000005">
    <property type="protein sequence ID" value="MEA5391598.1"/>
    <property type="molecule type" value="Genomic_DNA"/>
</dbReference>
<gene>
    <name evidence="1" type="primary">thiS</name>
    <name evidence="1" type="ORF">VB738_10055</name>
</gene>
<dbReference type="InterPro" id="IPR003749">
    <property type="entry name" value="ThiS/MoaD-like"/>
</dbReference>
<evidence type="ECO:0000313" key="1">
    <source>
        <dbReference type="EMBL" id="MEA5391598.1"/>
    </source>
</evidence>
<dbReference type="PANTHER" id="PTHR34472:SF1">
    <property type="entry name" value="SULFUR CARRIER PROTEIN THIS"/>
    <property type="match status" value="1"/>
</dbReference>
<sequence length="75" mass="8015">MTGGRTADLLLRVNGEALRCPAGLCLDAVLVVLGYQPRLVVVEFNGEILPRDRWPDQPVVESDVLEVVTIVGGGS</sequence>
<organism evidence="1 2">
    <name type="scientific">Cyanobium gracile UHCC 0139</name>
    <dbReference type="NCBI Taxonomy" id="3110308"/>
    <lineage>
        <taxon>Bacteria</taxon>
        <taxon>Bacillati</taxon>
        <taxon>Cyanobacteriota</taxon>
        <taxon>Cyanophyceae</taxon>
        <taxon>Synechococcales</taxon>
        <taxon>Prochlorococcaceae</taxon>
        <taxon>Cyanobium</taxon>
    </lineage>
</organism>
<protein>
    <submittedName>
        <fullName evidence="1">Sulfur carrier protein ThiS</fullName>
    </submittedName>
</protein>